<gene>
    <name evidence="3" type="ORF">PIB30_077752</name>
</gene>
<protein>
    <recommendedName>
        <fullName evidence="5">Pentatricopeptide repeat-containing protein</fullName>
    </recommendedName>
</protein>
<feature type="repeat" description="PPR" evidence="2">
    <location>
        <begin position="74"/>
        <end position="108"/>
    </location>
</feature>
<evidence type="ECO:0000256" key="2">
    <source>
        <dbReference type="PROSITE-ProRule" id="PRU00708"/>
    </source>
</evidence>
<dbReference type="Pfam" id="PF13041">
    <property type="entry name" value="PPR_2"/>
    <property type="match status" value="1"/>
</dbReference>
<name>A0ABU6XSF5_9FABA</name>
<evidence type="ECO:0000313" key="3">
    <source>
        <dbReference type="EMBL" id="MED6199633.1"/>
    </source>
</evidence>
<proteinExistence type="predicted"/>
<sequence>MMTRTSKLLSPTRFRSISTIVHNSIVGGDTQLNSIAPFFPKDVSGLATDLIKAYFDRGSIEEACILFDEMSHRDVVAWTAMITGYNSCNHHGRAWNVFCEMLRYGTRSNEFTVSAILKTCKGMNDLFDNSLIRVILTIFYHK</sequence>
<comment type="caution">
    <text evidence="3">The sequence shown here is derived from an EMBL/GenBank/DDBJ whole genome shotgun (WGS) entry which is preliminary data.</text>
</comment>
<evidence type="ECO:0000256" key="1">
    <source>
        <dbReference type="ARBA" id="ARBA00022737"/>
    </source>
</evidence>
<dbReference type="PROSITE" id="PS51375">
    <property type="entry name" value="PPR"/>
    <property type="match status" value="1"/>
</dbReference>
<accession>A0ABU6XSF5</accession>
<dbReference type="PANTHER" id="PTHR47926">
    <property type="entry name" value="PENTATRICOPEPTIDE REPEAT-CONTAINING PROTEIN"/>
    <property type="match status" value="1"/>
</dbReference>
<keyword evidence="1" id="KW-0677">Repeat</keyword>
<dbReference type="PANTHER" id="PTHR47926:SF522">
    <property type="entry name" value="TETRATRICOPEPTIDE REPEAT-LIKE SUPERFAMILY PROTEIN"/>
    <property type="match status" value="1"/>
</dbReference>
<dbReference type="InterPro" id="IPR046960">
    <property type="entry name" value="PPR_At4g14850-like_plant"/>
</dbReference>
<dbReference type="EMBL" id="JASCZI010212503">
    <property type="protein sequence ID" value="MED6199633.1"/>
    <property type="molecule type" value="Genomic_DNA"/>
</dbReference>
<dbReference type="NCBIfam" id="TIGR00756">
    <property type="entry name" value="PPR"/>
    <property type="match status" value="1"/>
</dbReference>
<dbReference type="Gene3D" id="1.25.40.10">
    <property type="entry name" value="Tetratricopeptide repeat domain"/>
    <property type="match status" value="1"/>
</dbReference>
<dbReference type="InterPro" id="IPR011990">
    <property type="entry name" value="TPR-like_helical_dom_sf"/>
</dbReference>
<organism evidence="3 4">
    <name type="scientific">Stylosanthes scabra</name>
    <dbReference type="NCBI Taxonomy" id="79078"/>
    <lineage>
        <taxon>Eukaryota</taxon>
        <taxon>Viridiplantae</taxon>
        <taxon>Streptophyta</taxon>
        <taxon>Embryophyta</taxon>
        <taxon>Tracheophyta</taxon>
        <taxon>Spermatophyta</taxon>
        <taxon>Magnoliopsida</taxon>
        <taxon>eudicotyledons</taxon>
        <taxon>Gunneridae</taxon>
        <taxon>Pentapetalae</taxon>
        <taxon>rosids</taxon>
        <taxon>fabids</taxon>
        <taxon>Fabales</taxon>
        <taxon>Fabaceae</taxon>
        <taxon>Papilionoideae</taxon>
        <taxon>50 kb inversion clade</taxon>
        <taxon>dalbergioids sensu lato</taxon>
        <taxon>Dalbergieae</taxon>
        <taxon>Pterocarpus clade</taxon>
        <taxon>Stylosanthes</taxon>
    </lineage>
</organism>
<dbReference type="Proteomes" id="UP001341840">
    <property type="component" value="Unassembled WGS sequence"/>
</dbReference>
<reference evidence="3 4" key="1">
    <citation type="journal article" date="2023" name="Plants (Basel)">
        <title>Bridging the Gap: Combining Genomics and Transcriptomics Approaches to Understand Stylosanthes scabra, an Orphan Legume from the Brazilian Caatinga.</title>
        <authorList>
            <person name="Ferreira-Neto J.R.C."/>
            <person name="da Silva M.D."/>
            <person name="Binneck E."/>
            <person name="de Melo N.F."/>
            <person name="da Silva R.H."/>
            <person name="de Melo A.L.T.M."/>
            <person name="Pandolfi V."/>
            <person name="Bustamante F.O."/>
            <person name="Brasileiro-Vidal A.C."/>
            <person name="Benko-Iseppon A.M."/>
        </authorList>
    </citation>
    <scope>NUCLEOTIDE SEQUENCE [LARGE SCALE GENOMIC DNA]</scope>
    <source>
        <tissue evidence="3">Leaves</tissue>
    </source>
</reference>
<evidence type="ECO:0000313" key="4">
    <source>
        <dbReference type="Proteomes" id="UP001341840"/>
    </source>
</evidence>
<keyword evidence="4" id="KW-1185">Reference proteome</keyword>
<dbReference type="InterPro" id="IPR002885">
    <property type="entry name" value="PPR_rpt"/>
</dbReference>
<evidence type="ECO:0008006" key="5">
    <source>
        <dbReference type="Google" id="ProtNLM"/>
    </source>
</evidence>